<feature type="signal peptide" evidence="1">
    <location>
        <begin position="1"/>
        <end position="23"/>
    </location>
</feature>
<dbReference type="EMBL" id="CACVAP010000045">
    <property type="protein sequence ID" value="CAA6804572.1"/>
    <property type="molecule type" value="Genomic_DNA"/>
</dbReference>
<dbReference type="PROSITE" id="PS51257">
    <property type="entry name" value="PROKAR_LIPOPROTEIN"/>
    <property type="match status" value="1"/>
</dbReference>
<keyword evidence="2" id="KW-0449">Lipoprotein</keyword>
<keyword evidence="1" id="KW-0732">Signal</keyword>
<feature type="chain" id="PRO_5028130444" evidence="1">
    <location>
        <begin position="24"/>
        <end position="154"/>
    </location>
</feature>
<sequence>MKKLLINISLLLTLVLWVGCAPKGIDQSTVGQNMTVEPGVVQSVKQVAMDNNGVGNTLGGIVGSVAGSVAGAHVGGGTGRIVSSVLGSVIGGVVGGSAGDTMDTNYGQEVIVKLNNGQTVATVLRINGATELLQVGQAVNVFSSGSQISNISAR</sequence>
<evidence type="ECO:0000313" key="2">
    <source>
        <dbReference type="EMBL" id="CAA6804572.1"/>
    </source>
</evidence>
<dbReference type="AlphaFoldDB" id="A0A6S6SMN4"/>
<reference evidence="2" key="1">
    <citation type="submission" date="2020-01" db="EMBL/GenBank/DDBJ databases">
        <authorList>
            <person name="Meier V. D."/>
            <person name="Meier V D."/>
        </authorList>
    </citation>
    <scope>NUCLEOTIDE SEQUENCE</scope>
    <source>
        <strain evidence="2">HLG_WM_MAG_06</strain>
    </source>
</reference>
<proteinExistence type="predicted"/>
<organism evidence="2">
    <name type="scientific">uncultured Sulfurovum sp</name>
    <dbReference type="NCBI Taxonomy" id="269237"/>
    <lineage>
        <taxon>Bacteria</taxon>
        <taxon>Pseudomonadati</taxon>
        <taxon>Campylobacterota</taxon>
        <taxon>Epsilonproteobacteria</taxon>
        <taxon>Campylobacterales</taxon>
        <taxon>Sulfurovaceae</taxon>
        <taxon>Sulfurovum</taxon>
        <taxon>environmental samples</taxon>
    </lineage>
</organism>
<accession>A0A6S6SMN4</accession>
<protein>
    <submittedName>
        <fullName evidence="2">Outer membrane lipoprotein</fullName>
    </submittedName>
</protein>
<evidence type="ECO:0000256" key="1">
    <source>
        <dbReference type="SAM" id="SignalP"/>
    </source>
</evidence>
<name>A0A6S6SMN4_9BACT</name>
<gene>
    <name evidence="2" type="ORF">HELGO_WM14656</name>
</gene>